<dbReference type="Pfam" id="PF00172">
    <property type="entry name" value="Zn_clus"/>
    <property type="match status" value="1"/>
</dbReference>
<dbReference type="PROSITE" id="PS50048">
    <property type="entry name" value="ZN2_CY6_FUNGAL_2"/>
    <property type="match status" value="1"/>
</dbReference>
<dbReference type="SUPFAM" id="SSF57701">
    <property type="entry name" value="Zn2/Cys6 DNA-binding domain"/>
    <property type="match status" value="1"/>
</dbReference>
<accession>A0A8H3DTU0</accession>
<proteinExistence type="predicted"/>
<dbReference type="PANTHER" id="PTHR37534:SF46">
    <property type="entry name" value="ZN(II)2CYS6 TRANSCRIPTION FACTOR (EUROFUNG)"/>
    <property type="match status" value="1"/>
</dbReference>
<dbReference type="PANTHER" id="PTHR37534">
    <property type="entry name" value="TRANSCRIPTIONAL ACTIVATOR PROTEIN UGA3"/>
    <property type="match status" value="1"/>
</dbReference>
<comment type="caution">
    <text evidence="4">The sequence shown here is derived from an EMBL/GenBank/DDBJ whole genome shotgun (WGS) entry which is preliminary data.</text>
</comment>
<organism evidence="4 5">
    <name type="scientific">Rhizoctonia solani</name>
    <dbReference type="NCBI Taxonomy" id="456999"/>
    <lineage>
        <taxon>Eukaryota</taxon>
        <taxon>Fungi</taxon>
        <taxon>Dikarya</taxon>
        <taxon>Basidiomycota</taxon>
        <taxon>Agaricomycotina</taxon>
        <taxon>Agaricomycetes</taxon>
        <taxon>Cantharellales</taxon>
        <taxon>Ceratobasidiaceae</taxon>
        <taxon>Rhizoctonia</taxon>
    </lineage>
</organism>
<dbReference type="SMART" id="SM00066">
    <property type="entry name" value="GAL4"/>
    <property type="match status" value="1"/>
</dbReference>
<dbReference type="Proteomes" id="UP000663843">
    <property type="component" value="Unassembled WGS sequence"/>
</dbReference>
<dbReference type="GO" id="GO:0005634">
    <property type="term" value="C:nucleus"/>
    <property type="evidence" value="ECO:0007669"/>
    <property type="project" value="UniProtKB-SubCell"/>
</dbReference>
<comment type="subcellular location">
    <subcellularLocation>
        <location evidence="1">Nucleus</location>
    </subcellularLocation>
</comment>
<evidence type="ECO:0000313" key="4">
    <source>
        <dbReference type="EMBL" id="CAE6535998.1"/>
    </source>
</evidence>
<dbReference type="Pfam" id="PF11951">
    <property type="entry name" value="Fungal_trans_2"/>
    <property type="match status" value="1"/>
</dbReference>
<dbReference type="PROSITE" id="PS00463">
    <property type="entry name" value="ZN2_CY6_FUNGAL_1"/>
    <property type="match status" value="1"/>
</dbReference>
<dbReference type="AlphaFoldDB" id="A0A8H3DTU0"/>
<dbReference type="CDD" id="cd00067">
    <property type="entry name" value="GAL4"/>
    <property type="match status" value="1"/>
</dbReference>
<name>A0A8H3DTU0_9AGAM</name>
<reference evidence="4" key="1">
    <citation type="submission" date="2021-01" db="EMBL/GenBank/DDBJ databases">
        <authorList>
            <person name="Kaushik A."/>
        </authorList>
    </citation>
    <scope>NUCLEOTIDE SEQUENCE</scope>
    <source>
        <strain evidence="4">AG2-2IIIB</strain>
    </source>
</reference>
<dbReference type="EMBL" id="CAJMWT010008913">
    <property type="protein sequence ID" value="CAE6535998.1"/>
    <property type="molecule type" value="Genomic_DNA"/>
</dbReference>
<dbReference type="Gene3D" id="4.10.240.10">
    <property type="entry name" value="Zn(2)-C6 fungal-type DNA-binding domain"/>
    <property type="match status" value="1"/>
</dbReference>
<dbReference type="InterPro" id="IPR001138">
    <property type="entry name" value="Zn2Cys6_DnaBD"/>
</dbReference>
<keyword evidence="2" id="KW-0539">Nucleus</keyword>
<evidence type="ECO:0000313" key="5">
    <source>
        <dbReference type="Proteomes" id="UP000663843"/>
    </source>
</evidence>
<evidence type="ECO:0000256" key="2">
    <source>
        <dbReference type="ARBA" id="ARBA00023242"/>
    </source>
</evidence>
<feature type="domain" description="Zn(2)-C6 fungal-type" evidence="3">
    <location>
        <begin position="40"/>
        <end position="70"/>
    </location>
</feature>
<evidence type="ECO:0000259" key="3">
    <source>
        <dbReference type="PROSITE" id="PS50048"/>
    </source>
</evidence>
<gene>
    <name evidence="4" type="ORF">RDB_LOCUS186544</name>
</gene>
<dbReference type="GO" id="GO:0000981">
    <property type="term" value="F:DNA-binding transcription factor activity, RNA polymerase II-specific"/>
    <property type="evidence" value="ECO:0007669"/>
    <property type="project" value="InterPro"/>
</dbReference>
<dbReference type="GO" id="GO:0008270">
    <property type="term" value="F:zinc ion binding"/>
    <property type="evidence" value="ECO:0007669"/>
    <property type="project" value="InterPro"/>
</dbReference>
<dbReference type="InterPro" id="IPR036864">
    <property type="entry name" value="Zn2-C6_fun-type_DNA-bd_sf"/>
</dbReference>
<sequence>MGVSGLKGVCGASLFPSHIVDAKLLMSIKHKSAPGPRTESCLTCRRRKKKCDKGRPSCQQCLGSKGRFICLGYDSEASELQIERPRQAPRITERVIIFPSLGMGIEFGDAVPGSSIRTAYFGTPVSAAEINEYLTPSNLLAACSSPKDSSLIPAAPIQQYDQGAGRKHITPSGRSNNVVTLSPPASIPRGVNANKKMKESYISFILEEYRNHRLQTFFRCTVSLQGVFMAQMKRPLILGSTYLGAKILETFNGKPEKVAIDLCSHWVTRYASRTMDSDGSLNPYQSIQEIEDKLIGLYELSIAQSIVFGTAAGYSTLRLALPSFLHLVSDGPNFLVEQGRNGLLCISLPTVLTSHRGELGRFIFQDIMHSLVLGLPTLAEYDSTGFPIVPGSDLTTDWIHGVPMEMIVNISEVHNWRAQRKVADWTELEMRAWAWTWSQRDIQSEESVVMVRRIAIQEAWRHATLIYIYMGMCGVTSDDPRVQTSVSQIVKLMGVVGDTRIDLHFSILAVVAGIAARNELQRALILQKLKSFTGVRLWKFRGHDFVRILEHLWRDGAVNCAAVRWDDYVQARCKVLPIP</sequence>
<evidence type="ECO:0000256" key="1">
    <source>
        <dbReference type="ARBA" id="ARBA00004123"/>
    </source>
</evidence>
<dbReference type="InterPro" id="IPR021858">
    <property type="entry name" value="Fun_TF"/>
</dbReference>
<protein>
    <recommendedName>
        <fullName evidence="3">Zn(2)-C6 fungal-type domain-containing protein</fullName>
    </recommendedName>
</protein>